<dbReference type="InterPro" id="IPR023088">
    <property type="entry name" value="PDEase"/>
</dbReference>
<dbReference type="AlphaFoldDB" id="A0A9P0HSV4"/>
<dbReference type="SUPFAM" id="SSF55781">
    <property type="entry name" value="GAF domain-like"/>
    <property type="match status" value="1"/>
</dbReference>
<evidence type="ECO:0000256" key="1">
    <source>
        <dbReference type="ARBA" id="ARBA00001968"/>
    </source>
</evidence>
<evidence type="ECO:0000313" key="10">
    <source>
        <dbReference type="Proteomes" id="UP001152798"/>
    </source>
</evidence>
<dbReference type="SMART" id="SM00065">
    <property type="entry name" value="GAF"/>
    <property type="match status" value="1"/>
</dbReference>
<organism evidence="9 10">
    <name type="scientific">Nezara viridula</name>
    <name type="common">Southern green stink bug</name>
    <name type="synonym">Cimex viridulus</name>
    <dbReference type="NCBI Taxonomy" id="85310"/>
    <lineage>
        <taxon>Eukaryota</taxon>
        <taxon>Metazoa</taxon>
        <taxon>Ecdysozoa</taxon>
        <taxon>Arthropoda</taxon>
        <taxon>Hexapoda</taxon>
        <taxon>Insecta</taxon>
        <taxon>Pterygota</taxon>
        <taxon>Neoptera</taxon>
        <taxon>Paraneoptera</taxon>
        <taxon>Hemiptera</taxon>
        <taxon>Heteroptera</taxon>
        <taxon>Panheteroptera</taxon>
        <taxon>Pentatomomorpha</taxon>
        <taxon>Pentatomoidea</taxon>
        <taxon>Pentatomidae</taxon>
        <taxon>Pentatominae</taxon>
        <taxon>Nezara</taxon>
    </lineage>
</organism>
<protein>
    <recommendedName>
        <fullName evidence="3">3',5'-cyclic-GMP phosphodiesterase</fullName>
        <ecNumber evidence="3">3.1.4.35</ecNumber>
    </recommendedName>
</protein>
<evidence type="ECO:0000256" key="3">
    <source>
        <dbReference type="ARBA" id="ARBA00012319"/>
    </source>
</evidence>
<dbReference type="PROSITE" id="PS51845">
    <property type="entry name" value="PDEASE_I_2"/>
    <property type="match status" value="1"/>
</dbReference>
<dbReference type="EC" id="3.1.4.35" evidence="3"/>
<comment type="similarity">
    <text evidence="2">Belongs to the cyclic nucleotide phosphodiesterase family.</text>
</comment>
<evidence type="ECO:0000256" key="7">
    <source>
        <dbReference type="PIRSR" id="PIRSR623088-3"/>
    </source>
</evidence>
<dbReference type="InterPro" id="IPR029016">
    <property type="entry name" value="GAF-like_dom_sf"/>
</dbReference>
<reference evidence="9" key="1">
    <citation type="submission" date="2022-01" db="EMBL/GenBank/DDBJ databases">
        <authorList>
            <person name="King R."/>
        </authorList>
    </citation>
    <scope>NUCLEOTIDE SEQUENCE</scope>
</reference>
<evidence type="ECO:0000256" key="4">
    <source>
        <dbReference type="ARBA" id="ARBA00022723"/>
    </source>
</evidence>
<accession>A0A9P0HSV4</accession>
<dbReference type="PANTHER" id="PTHR11347">
    <property type="entry name" value="CYCLIC NUCLEOTIDE PHOSPHODIESTERASE"/>
    <property type="match status" value="1"/>
</dbReference>
<comment type="cofactor">
    <cofactor evidence="1">
        <name>a divalent metal cation</name>
        <dbReference type="ChEBI" id="CHEBI:60240"/>
    </cofactor>
</comment>
<name>A0A9P0HSV4_NEZVI</name>
<gene>
    <name evidence="9" type="ORF">NEZAVI_LOCUS15331</name>
</gene>
<dbReference type="Pfam" id="PF00233">
    <property type="entry name" value="PDEase_I"/>
    <property type="match status" value="1"/>
</dbReference>
<evidence type="ECO:0000313" key="9">
    <source>
        <dbReference type="EMBL" id="CAH1407655.1"/>
    </source>
</evidence>
<dbReference type="GO" id="GO:0047555">
    <property type="term" value="F:3',5'-cyclic-GMP phosphodiesterase activity"/>
    <property type="evidence" value="ECO:0007669"/>
    <property type="project" value="UniProtKB-EC"/>
</dbReference>
<keyword evidence="10" id="KW-1185">Reference proteome</keyword>
<feature type="binding site" evidence="7">
    <location>
        <position position="511"/>
    </location>
    <ligand>
        <name>Zn(2+)</name>
        <dbReference type="ChEBI" id="CHEBI:29105"/>
        <label>1</label>
    </ligand>
</feature>
<dbReference type="InterPro" id="IPR002073">
    <property type="entry name" value="PDEase_catalytic_dom"/>
</dbReference>
<evidence type="ECO:0000256" key="2">
    <source>
        <dbReference type="ARBA" id="ARBA00007648"/>
    </source>
</evidence>
<dbReference type="PRINTS" id="PR00387">
    <property type="entry name" value="PDIESTERASE1"/>
</dbReference>
<dbReference type="GO" id="GO:0046872">
    <property type="term" value="F:metal ion binding"/>
    <property type="evidence" value="ECO:0007669"/>
    <property type="project" value="UniProtKB-KW"/>
</dbReference>
<feature type="domain" description="PDEase" evidence="8">
    <location>
        <begin position="391"/>
        <end position="717"/>
    </location>
</feature>
<dbReference type="InterPro" id="IPR003018">
    <property type="entry name" value="GAF"/>
</dbReference>
<keyword evidence="5" id="KW-0378">Hydrolase</keyword>
<evidence type="ECO:0000256" key="6">
    <source>
        <dbReference type="PIRSR" id="PIRSR623088-1"/>
    </source>
</evidence>
<dbReference type="GO" id="GO:0007165">
    <property type="term" value="P:signal transduction"/>
    <property type="evidence" value="ECO:0007669"/>
    <property type="project" value="InterPro"/>
</dbReference>
<dbReference type="Proteomes" id="UP001152798">
    <property type="component" value="Chromosome 7"/>
</dbReference>
<feature type="active site" description="Proton donor" evidence="6">
    <location>
        <position position="469"/>
    </location>
</feature>
<dbReference type="InterPro" id="IPR036971">
    <property type="entry name" value="PDEase_catalytic_dom_sf"/>
</dbReference>
<sequence>MWHKMVFSYRTVFKPSRRETYMEPLGLHYCDSGTLFTLLSSLGNLEAAKLHAKVNQYFFTTLGAVGIIIECVACPKCSKVRAIGKVELAEPLTFKDKCHTLLRIKEAKGPIRVEKGQLEGKLFCYLDKVLKEEYKEKFHNCMFFPIEHPLENEKYTHYFGLVNFKDFEGCENVYNGIVTECFRHCYGMLRSAFNYEEEKANSNQCSAVLKSFVEILSWAGSNVVYNKVQQETKEIFNAAKCTVFIHDPEFTLVPKAVASGKPPLIKQASDKEGVVYHTTTAGKVAKKRKLINIPVVKDDPLYSATINNPFTDDCRSLMSFPLKLNGKLLGVIEVYDKNTPSLVFTEDDISLTEHFSNIVACAINANKMFYHFHDLKTKQQFLDCVLLRRFKEIDNEAVKSVMNCRHKHNFQRITDFRFDPRVIPEKHVLCVCLTIFESSGLIKKLKIKHQTFVRFLLKLKEAHSALPFHNWTNSLLTFHFVFICVNQYNLIKDKFVTVFEYFTLLMAALCHGLDHRGPTTMFEMTTGTVLASLYSSPGSISQKHHLSQALRLMTYPDCNILQQIDNEEFYKFAKLLGNMIEDTNMANRHQKMQELEELLKNGYNTNLPEHRRLFHYLIINCAQTCYACKPWPLCRKIGEDSFQEFFRKGELDQAQGVFEVPDFNEDILKLPEMNCHFIETVCLPNFRMLAQICPLVYLCLVKIDINLGHWKEEKDKIMATMTKNLDDEEGEEEEDNFFR</sequence>
<dbReference type="EMBL" id="OV725083">
    <property type="protein sequence ID" value="CAH1407655.1"/>
    <property type="molecule type" value="Genomic_DNA"/>
</dbReference>
<evidence type="ECO:0000259" key="8">
    <source>
        <dbReference type="PROSITE" id="PS51845"/>
    </source>
</evidence>
<dbReference type="Pfam" id="PF01590">
    <property type="entry name" value="GAF"/>
    <property type="match status" value="1"/>
</dbReference>
<dbReference type="SUPFAM" id="SSF109604">
    <property type="entry name" value="HD-domain/PDEase-like"/>
    <property type="match status" value="1"/>
</dbReference>
<dbReference type="Gene3D" id="3.30.450.40">
    <property type="match status" value="1"/>
</dbReference>
<keyword evidence="4 7" id="KW-0479">Metal-binding</keyword>
<dbReference type="Gene3D" id="1.10.1300.10">
    <property type="entry name" value="3'5'-cyclic nucleotide phosphodiesterase, catalytic domain"/>
    <property type="match status" value="1"/>
</dbReference>
<dbReference type="OrthoDB" id="295473at2759"/>
<evidence type="ECO:0000256" key="5">
    <source>
        <dbReference type="ARBA" id="ARBA00022801"/>
    </source>
</evidence>
<proteinExistence type="inferred from homology"/>